<evidence type="ECO:0000313" key="8">
    <source>
        <dbReference type="EMBL" id="KAL5111681.1"/>
    </source>
</evidence>
<dbReference type="PANTHER" id="PTHR45696">
    <property type="entry name" value="60S ACIDIC RIBOSOMAL PROTEIN P1"/>
    <property type="match status" value="1"/>
</dbReference>
<evidence type="ECO:0000256" key="2">
    <source>
        <dbReference type="ARBA" id="ARBA00005436"/>
    </source>
</evidence>
<evidence type="ECO:0000256" key="1">
    <source>
        <dbReference type="ARBA" id="ARBA00003362"/>
    </source>
</evidence>
<dbReference type="CDD" id="cd05831">
    <property type="entry name" value="Ribosomal_P1"/>
    <property type="match status" value="1"/>
</dbReference>
<dbReference type="Pfam" id="PF00428">
    <property type="entry name" value="Ribosomal_60s"/>
    <property type="match status" value="1"/>
</dbReference>
<reference evidence="8 9" key="1">
    <citation type="journal article" date="2022" name="Front. Cell. Infect. Microbiol.">
        <title>The Genomes of Two Strains of Taenia crassiceps the Animal Model for the Study of Human Cysticercosis.</title>
        <authorList>
            <person name="Bobes R.J."/>
            <person name="Estrada K."/>
            <person name="Rios-Valencia D.G."/>
            <person name="Calderon-Gallegos A."/>
            <person name="de la Torre P."/>
            <person name="Carrero J.C."/>
            <person name="Sanchez-Flores A."/>
            <person name="Laclette J.P."/>
        </authorList>
    </citation>
    <scope>NUCLEOTIDE SEQUENCE [LARGE SCALE GENOMIC DNA]</scope>
    <source>
        <strain evidence="8">WFUcys</strain>
    </source>
</reference>
<gene>
    <name evidence="8" type="ORF">TcWFU_003007</name>
</gene>
<evidence type="ECO:0000313" key="9">
    <source>
        <dbReference type="Proteomes" id="UP001651158"/>
    </source>
</evidence>
<evidence type="ECO:0000256" key="7">
    <source>
        <dbReference type="SAM" id="MobiDB-lite"/>
    </source>
</evidence>
<sequence length="122" mass="12586">MDSKSELACTYASLILADDDIEVTADKLNTLLKAANCKFVETYVTSLFANALSGRNIKDIISSTSSVSVAPAPGASAAAAASAPQASGGATAADSAPEKKKEEEKKEESEESDDDMGFDLFG</sequence>
<dbReference type="InterPro" id="IPR038716">
    <property type="entry name" value="P1/P2_N_sf"/>
</dbReference>
<name>A0ABR4QPU4_9CEST</name>
<keyword evidence="3 8" id="KW-0689">Ribosomal protein</keyword>
<evidence type="ECO:0000256" key="5">
    <source>
        <dbReference type="ARBA" id="ARBA00041116"/>
    </source>
</evidence>
<dbReference type="EMBL" id="JAKROA010000001">
    <property type="protein sequence ID" value="KAL5111681.1"/>
    <property type="molecule type" value="Genomic_DNA"/>
</dbReference>
<feature type="compositionally biased region" description="Acidic residues" evidence="7">
    <location>
        <begin position="109"/>
        <end position="122"/>
    </location>
</feature>
<comment type="similarity">
    <text evidence="2">Belongs to the eukaryotic ribosomal protein P1/P2 family.</text>
</comment>
<dbReference type="Gene3D" id="1.10.10.1410">
    <property type="match status" value="1"/>
</dbReference>
<evidence type="ECO:0000256" key="6">
    <source>
        <dbReference type="ARBA" id="ARBA00042918"/>
    </source>
</evidence>
<keyword evidence="4" id="KW-0687">Ribonucleoprotein</keyword>
<feature type="compositionally biased region" description="Low complexity" evidence="7">
    <location>
        <begin position="67"/>
        <end position="93"/>
    </location>
</feature>
<evidence type="ECO:0000256" key="3">
    <source>
        <dbReference type="ARBA" id="ARBA00022980"/>
    </source>
</evidence>
<feature type="region of interest" description="Disordered" evidence="7">
    <location>
        <begin position="67"/>
        <end position="122"/>
    </location>
</feature>
<keyword evidence="9" id="KW-1185">Reference proteome</keyword>
<protein>
    <recommendedName>
        <fullName evidence="5">Large ribosomal subunit protein P1</fullName>
    </recommendedName>
    <alternativeName>
        <fullName evidence="6">60S acidic ribosomal protein P1</fullName>
    </alternativeName>
</protein>
<comment type="caution">
    <text evidence="8">The sequence shown here is derived from an EMBL/GenBank/DDBJ whole genome shotgun (WGS) entry which is preliminary data.</text>
</comment>
<dbReference type="HAMAP" id="MF_01478">
    <property type="entry name" value="Ribosomal_L12_arch"/>
    <property type="match status" value="1"/>
</dbReference>
<feature type="compositionally biased region" description="Basic and acidic residues" evidence="7">
    <location>
        <begin position="96"/>
        <end position="108"/>
    </location>
</feature>
<proteinExistence type="inferred from homology"/>
<dbReference type="Proteomes" id="UP001651158">
    <property type="component" value="Unassembled WGS sequence"/>
</dbReference>
<accession>A0ABR4QPU4</accession>
<dbReference type="GO" id="GO:0005840">
    <property type="term" value="C:ribosome"/>
    <property type="evidence" value="ECO:0007669"/>
    <property type="project" value="UniProtKB-KW"/>
</dbReference>
<comment type="function">
    <text evidence="1">Plays an important role in the elongation step of protein synthesis.</text>
</comment>
<organism evidence="8 9">
    <name type="scientific">Taenia crassiceps</name>
    <dbReference type="NCBI Taxonomy" id="6207"/>
    <lineage>
        <taxon>Eukaryota</taxon>
        <taxon>Metazoa</taxon>
        <taxon>Spiralia</taxon>
        <taxon>Lophotrochozoa</taxon>
        <taxon>Platyhelminthes</taxon>
        <taxon>Cestoda</taxon>
        <taxon>Eucestoda</taxon>
        <taxon>Cyclophyllidea</taxon>
        <taxon>Taeniidae</taxon>
        <taxon>Taenia</taxon>
    </lineage>
</organism>
<dbReference type="InterPro" id="IPR027534">
    <property type="entry name" value="Ribosomal_P1/P2"/>
</dbReference>
<dbReference type="PANTHER" id="PTHR45696:SF10">
    <property type="entry name" value="LARGE RIBOSOMAL SUBUNIT PROTEIN P1"/>
    <property type="match status" value="1"/>
</dbReference>
<evidence type="ECO:0000256" key="4">
    <source>
        <dbReference type="ARBA" id="ARBA00023274"/>
    </source>
</evidence>